<dbReference type="Proteomes" id="UP000887577">
    <property type="component" value="Unplaced"/>
</dbReference>
<evidence type="ECO:0000313" key="2">
    <source>
        <dbReference type="WBParaSite" id="PSU_v2.g8025.t1"/>
    </source>
</evidence>
<dbReference type="WBParaSite" id="PSU_v2.g8025.t1">
    <property type="protein sequence ID" value="PSU_v2.g8025.t1"/>
    <property type="gene ID" value="PSU_v2.g8025"/>
</dbReference>
<dbReference type="AlphaFoldDB" id="A0A914ZCN9"/>
<evidence type="ECO:0000313" key="1">
    <source>
        <dbReference type="Proteomes" id="UP000887577"/>
    </source>
</evidence>
<name>A0A914ZCN9_9BILA</name>
<accession>A0A914ZCN9</accession>
<proteinExistence type="predicted"/>
<protein>
    <submittedName>
        <fullName evidence="2">Uncharacterized protein</fullName>
    </submittedName>
</protein>
<sequence length="191" mass="21920">MSLRDAFIGVIIDHSKLYDDYIFPVGANCTMEGPLSDPFFSSQYASTSSSFPCYRYYEISHRQQIYPIMGINVIPITNIAKGKHCYYYTIKMGKEHEKTCSYMLRPIHYAPVMTIAACPENVEYDKKEFDRVLNVTSACPTMKSGESKWKYITTIRGNGILCGQFLRGLKLQDGIYVPEEIELRGGTWMWL</sequence>
<reference evidence="2" key="1">
    <citation type="submission" date="2022-11" db="UniProtKB">
        <authorList>
            <consortium name="WormBaseParasite"/>
        </authorList>
    </citation>
    <scope>IDENTIFICATION</scope>
</reference>
<organism evidence="1 2">
    <name type="scientific">Panagrolaimus superbus</name>
    <dbReference type="NCBI Taxonomy" id="310955"/>
    <lineage>
        <taxon>Eukaryota</taxon>
        <taxon>Metazoa</taxon>
        <taxon>Ecdysozoa</taxon>
        <taxon>Nematoda</taxon>
        <taxon>Chromadorea</taxon>
        <taxon>Rhabditida</taxon>
        <taxon>Tylenchina</taxon>
        <taxon>Panagrolaimomorpha</taxon>
        <taxon>Panagrolaimoidea</taxon>
        <taxon>Panagrolaimidae</taxon>
        <taxon>Panagrolaimus</taxon>
    </lineage>
</organism>
<keyword evidence="1" id="KW-1185">Reference proteome</keyword>